<dbReference type="GeneID" id="106576594"/>
<dbReference type="Proteomes" id="UP001652741">
    <property type="component" value="Chromosome ssa17"/>
</dbReference>
<sequence length="92" mass="10401">MRKMTGILTMMVILEKSSVEQDSETNQNPKMRGILTMTVILEKSSVEQDSETNQNPKMRGSVILADLRMGRQADLETQRLVKETMKAIPATF</sequence>
<evidence type="ECO:0000313" key="1">
    <source>
        <dbReference type="Proteomes" id="UP001652741"/>
    </source>
</evidence>
<dbReference type="RefSeq" id="XP_045556085.1">
    <property type="nucleotide sequence ID" value="XM_045700129.1"/>
</dbReference>
<protein>
    <submittedName>
        <fullName evidence="2">Uncharacterized protein isoform X4</fullName>
    </submittedName>
</protein>
<proteinExistence type="predicted"/>
<evidence type="ECO:0000313" key="2">
    <source>
        <dbReference type="RefSeq" id="XP_045556085.1"/>
    </source>
</evidence>
<reference evidence="2" key="1">
    <citation type="submission" date="2025-08" db="UniProtKB">
        <authorList>
            <consortium name="RefSeq"/>
        </authorList>
    </citation>
    <scope>IDENTIFICATION</scope>
</reference>
<organism evidence="1 2">
    <name type="scientific">Salmo salar</name>
    <name type="common">Atlantic salmon</name>
    <dbReference type="NCBI Taxonomy" id="8030"/>
    <lineage>
        <taxon>Eukaryota</taxon>
        <taxon>Metazoa</taxon>
        <taxon>Chordata</taxon>
        <taxon>Craniata</taxon>
        <taxon>Vertebrata</taxon>
        <taxon>Euteleostomi</taxon>
        <taxon>Actinopterygii</taxon>
        <taxon>Neopterygii</taxon>
        <taxon>Teleostei</taxon>
        <taxon>Protacanthopterygii</taxon>
        <taxon>Salmoniformes</taxon>
        <taxon>Salmonidae</taxon>
        <taxon>Salmoninae</taxon>
        <taxon>Salmo</taxon>
    </lineage>
</organism>
<accession>A0ABM3DBB4</accession>
<keyword evidence="1" id="KW-1185">Reference proteome</keyword>
<name>A0ABM3DBB4_SALSA</name>
<gene>
    <name evidence="2" type="primary">LOC106576594</name>
</gene>